<evidence type="ECO:0008006" key="3">
    <source>
        <dbReference type="Google" id="ProtNLM"/>
    </source>
</evidence>
<dbReference type="EMBL" id="MTKT01005803">
    <property type="protein sequence ID" value="OWM64705.1"/>
    <property type="molecule type" value="Genomic_DNA"/>
</dbReference>
<organism evidence="1 2">
    <name type="scientific">Punica granatum</name>
    <name type="common">Pomegranate</name>
    <dbReference type="NCBI Taxonomy" id="22663"/>
    <lineage>
        <taxon>Eukaryota</taxon>
        <taxon>Viridiplantae</taxon>
        <taxon>Streptophyta</taxon>
        <taxon>Embryophyta</taxon>
        <taxon>Tracheophyta</taxon>
        <taxon>Spermatophyta</taxon>
        <taxon>Magnoliopsida</taxon>
        <taxon>eudicotyledons</taxon>
        <taxon>Gunneridae</taxon>
        <taxon>Pentapetalae</taxon>
        <taxon>rosids</taxon>
        <taxon>malvids</taxon>
        <taxon>Myrtales</taxon>
        <taxon>Lythraceae</taxon>
        <taxon>Punica</taxon>
    </lineage>
</organism>
<name>A0A218VW49_PUNGR</name>
<evidence type="ECO:0000313" key="1">
    <source>
        <dbReference type="EMBL" id="OWM64705.1"/>
    </source>
</evidence>
<gene>
    <name evidence="1" type="ORF">CDL15_Pgr017475</name>
</gene>
<accession>A0A218VW49</accession>
<proteinExistence type="predicted"/>
<protein>
    <recommendedName>
        <fullName evidence="3">Retrotransposon gag domain-containing protein</fullName>
    </recommendedName>
</protein>
<comment type="caution">
    <text evidence="1">The sequence shown here is derived from an EMBL/GenBank/DDBJ whole genome shotgun (WGS) entry which is preliminary data.</text>
</comment>
<sequence>MLGALGLRAGQNTEDRRQAYRVVPRERPIVRHVSTNRTLQVDAGPYQDGGYDQVVNYYDNGRFQWDPGDNHPRRIPIFDGRVSDEDFLEWIFDVDCFFDYYDIPDNESRVDQYEEYLFQLYHQSSQGIRTVEEYAIEFLHLAEFY</sequence>
<evidence type="ECO:0000313" key="2">
    <source>
        <dbReference type="Proteomes" id="UP000197138"/>
    </source>
</evidence>
<dbReference type="Proteomes" id="UP000197138">
    <property type="component" value="Unassembled WGS sequence"/>
</dbReference>
<reference evidence="2" key="1">
    <citation type="journal article" date="2017" name="Plant J.">
        <title>The pomegranate (Punica granatum L.) genome and the genomics of punicalagin biosynthesis.</title>
        <authorList>
            <person name="Qin G."/>
            <person name="Xu C."/>
            <person name="Ming R."/>
            <person name="Tang H."/>
            <person name="Guyot R."/>
            <person name="Kramer E.M."/>
            <person name="Hu Y."/>
            <person name="Yi X."/>
            <person name="Qi Y."/>
            <person name="Xu X."/>
            <person name="Gao Z."/>
            <person name="Pan H."/>
            <person name="Jian J."/>
            <person name="Tian Y."/>
            <person name="Yue Z."/>
            <person name="Xu Y."/>
        </authorList>
    </citation>
    <scope>NUCLEOTIDE SEQUENCE [LARGE SCALE GENOMIC DNA]</scope>
    <source>
        <strain evidence="2">cv. Dabenzi</strain>
    </source>
</reference>
<dbReference type="AlphaFoldDB" id="A0A218VW49"/>